<reference evidence="1" key="1">
    <citation type="submission" date="2014-09" db="EMBL/GenBank/DDBJ databases">
        <authorList>
            <person name="Probst J Alexander"/>
        </authorList>
    </citation>
    <scope>NUCLEOTIDE SEQUENCE</scope>
</reference>
<name>A0A098EA59_9ZZZZ</name>
<gene>
    <name evidence="1" type="ORF">MSIBF_A2870005</name>
</gene>
<evidence type="ECO:0000313" key="1">
    <source>
        <dbReference type="EMBL" id="CEG12887.1"/>
    </source>
</evidence>
<sequence length="62" mass="6923">MKAEKEPENVKIVNDCFSNVIDTKQGYPQFGCAANGKSKVGEFMSIEDMQKFADECKESAKK</sequence>
<proteinExistence type="predicted"/>
<dbReference type="AlphaFoldDB" id="A0A098EA59"/>
<accession>A0A098EA59</accession>
<protein>
    <submittedName>
        <fullName evidence="1">Uncharacterized protein</fullName>
    </submittedName>
</protein>
<organism evidence="1">
    <name type="scientific">groundwater metagenome</name>
    <dbReference type="NCBI Taxonomy" id="717931"/>
    <lineage>
        <taxon>unclassified sequences</taxon>
        <taxon>metagenomes</taxon>
        <taxon>ecological metagenomes</taxon>
    </lineage>
</organism>
<dbReference type="EMBL" id="CCXY01000209">
    <property type="protein sequence ID" value="CEG12887.1"/>
    <property type="molecule type" value="Genomic_DNA"/>
</dbReference>